<keyword evidence="1" id="KW-0472">Membrane</keyword>
<gene>
    <name evidence="2" type="ORF">phiLN25_039</name>
</gene>
<keyword evidence="1" id="KW-1133">Transmembrane helix</keyword>
<dbReference type="OrthoDB" id="24921at10239"/>
<name>A0A059PAW3_9CAUD</name>
<dbReference type="KEGG" id="vg:19735912"/>
<feature type="transmembrane region" description="Helical" evidence="1">
    <location>
        <begin position="6"/>
        <end position="27"/>
    </location>
</feature>
<keyword evidence="1" id="KW-0812">Transmembrane</keyword>
<sequence>MEIINALTAIIWVIMIGGVILSVNNVLVELEHFFEIKDLEKRRSVMLDIIEEEIITQAETQPDKVNAPDVVIQVTRRMNIKKFTQTDILHMTITTLKSLKLKGVI</sequence>
<evidence type="ECO:0000256" key="1">
    <source>
        <dbReference type="SAM" id="Phobius"/>
    </source>
</evidence>
<proteinExistence type="predicted"/>
<evidence type="ECO:0000313" key="2">
    <source>
        <dbReference type="EMBL" id="AFY98408.1"/>
    </source>
</evidence>
<dbReference type="GeneID" id="19735912"/>
<keyword evidence="3" id="KW-1185">Reference proteome</keyword>
<dbReference type="EMBL" id="KC013026">
    <property type="protein sequence ID" value="AFY98408.1"/>
    <property type="molecule type" value="Genomic_DNA"/>
</dbReference>
<evidence type="ECO:0000313" key="3">
    <source>
        <dbReference type="Proteomes" id="UP000201442"/>
    </source>
</evidence>
<organism evidence="2 3">
    <name type="scientific">Leuconostoc phage LN25</name>
    <dbReference type="NCBI Taxonomy" id="1262518"/>
    <lineage>
        <taxon>Viruses</taxon>
        <taxon>Duplodnaviria</taxon>
        <taxon>Heunggongvirae</taxon>
        <taxon>Uroviricota</taxon>
        <taxon>Caudoviricetes</taxon>
        <taxon>Mccleskeyvirinae</taxon>
        <taxon>Unaquatrovirus</taxon>
        <taxon>Unaquatrovirus LN25</taxon>
    </lineage>
</organism>
<protein>
    <submittedName>
        <fullName evidence="2">Uncharacterized protein</fullName>
    </submittedName>
</protein>
<accession>A0A059PAW3</accession>
<reference evidence="2 3" key="1">
    <citation type="journal article" date="2014" name="Int. J. Food Microbiol.">
        <title>Sequence and comparative analysis of Leuconostoc dairy bacteriophages.</title>
        <authorList>
            <person name="Kot W."/>
            <person name="Hansen L.H."/>
            <person name="Neve H."/>
            <person name="Hammer K."/>
            <person name="Jacobsen S."/>
            <person name="Pedersen P.D."/>
            <person name="Sorensen S.J."/>
            <person name="Heller K.J."/>
            <person name="Vogensen F.K."/>
        </authorList>
    </citation>
    <scope>NUCLEOTIDE SEQUENCE [LARGE SCALE GENOMIC DNA]</scope>
</reference>
<dbReference type="RefSeq" id="YP_009044799.1">
    <property type="nucleotide sequence ID" value="NC_024386.1"/>
</dbReference>
<dbReference type="Proteomes" id="UP000201442">
    <property type="component" value="Segment"/>
</dbReference>